<sequence length="124" mass="13902">MHLETPRTPQHPWFHCTTAGLAFKFPDENDVYLECEVDLCVEECAVCPQGEPSRRRRATVQREEEAQEEGSEEGGRRSNSVGGRSERNGTLTTEGVKLARRLQVISPEDFSIVKDTPITLVSSK</sequence>
<evidence type="ECO:0000256" key="1">
    <source>
        <dbReference type="SAM" id="MobiDB-lite"/>
    </source>
</evidence>
<proteinExistence type="predicted"/>
<protein>
    <recommendedName>
        <fullName evidence="2">ZP domain-containing protein</fullName>
    </recommendedName>
</protein>
<organism evidence="3 4">
    <name type="scientific">Portunus trituberculatus</name>
    <name type="common">Swimming crab</name>
    <name type="synonym">Neptunus trituberculatus</name>
    <dbReference type="NCBI Taxonomy" id="210409"/>
    <lineage>
        <taxon>Eukaryota</taxon>
        <taxon>Metazoa</taxon>
        <taxon>Ecdysozoa</taxon>
        <taxon>Arthropoda</taxon>
        <taxon>Crustacea</taxon>
        <taxon>Multicrustacea</taxon>
        <taxon>Malacostraca</taxon>
        <taxon>Eumalacostraca</taxon>
        <taxon>Eucarida</taxon>
        <taxon>Decapoda</taxon>
        <taxon>Pleocyemata</taxon>
        <taxon>Brachyura</taxon>
        <taxon>Eubrachyura</taxon>
        <taxon>Portunoidea</taxon>
        <taxon>Portunidae</taxon>
        <taxon>Portuninae</taxon>
        <taxon>Portunus</taxon>
    </lineage>
</organism>
<dbReference type="InterPro" id="IPR001507">
    <property type="entry name" value="ZP_dom"/>
</dbReference>
<dbReference type="EMBL" id="VSRR010127094">
    <property type="protein sequence ID" value="MPD01428.1"/>
    <property type="molecule type" value="Genomic_DNA"/>
</dbReference>
<gene>
    <name evidence="3" type="ORF">E2C01_096955</name>
</gene>
<dbReference type="AlphaFoldDB" id="A0A5B7K884"/>
<comment type="caution">
    <text evidence="3">The sequence shown here is derived from an EMBL/GenBank/DDBJ whole genome shotgun (WGS) entry which is preliminary data.</text>
</comment>
<dbReference type="PROSITE" id="PS51034">
    <property type="entry name" value="ZP_2"/>
    <property type="match status" value="1"/>
</dbReference>
<evidence type="ECO:0000313" key="3">
    <source>
        <dbReference type="EMBL" id="MPD01428.1"/>
    </source>
</evidence>
<evidence type="ECO:0000313" key="4">
    <source>
        <dbReference type="Proteomes" id="UP000324222"/>
    </source>
</evidence>
<accession>A0A5B7K884</accession>
<dbReference type="OrthoDB" id="10068552at2759"/>
<name>A0A5B7K884_PORTR</name>
<feature type="region of interest" description="Disordered" evidence="1">
    <location>
        <begin position="50"/>
        <end position="97"/>
    </location>
</feature>
<feature type="domain" description="ZP" evidence="2">
    <location>
        <begin position="1"/>
        <end position="54"/>
    </location>
</feature>
<evidence type="ECO:0000259" key="2">
    <source>
        <dbReference type="PROSITE" id="PS51034"/>
    </source>
</evidence>
<keyword evidence="4" id="KW-1185">Reference proteome</keyword>
<reference evidence="3 4" key="1">
    <citation type="submission" date="2019-05" db="EMBL/GenBank/DDBJ databases">
        <title>Another draft genome of Portunus trituberculatus and its Hox gene families provides insights of decapod evolution.</title>
        <authorList>
            <person name="Jeong J.-H."/>
            <person name="Song I."/>
            <person name="Kim S."/>
            <person name="Choi T."/>
            <person name="Kim D."/>
            <person name="Ryu S."/>
            <person name="Kim W."/>
        </authorList>
    </citation>
    <scope>NUCLEOTIDE SEQUENCE [LARGE SCALE GENOMIC DNA]</scope>
    <source>
        <tissue evidence="3">Muscle</tissue>
    </source>
</reference>
<dbReference type="Proteomes" id="UP000324222">
    <property type="component" value="Unassembled WGS sequence"/>
</dbReference>